<dbReference type="PANTHER" id="PTHR31551:SF1">
    <property type="entry name" value="COILED-COIL DOMAIN-CONTAINING PROTEIN 12"/>
    <property type="match status" value="1"/>
</dbReference>
<dbReference type="GO" id="GO:0005684">
    <property type="term" value="C:U2-type spliceosomal complex"/>
    <property type="evidence" value="ECO:0007669"/>
    <property type="project" value="TreeGrafter"/>
</dbReference>
<accession>A0AAX6SWC8</accession>
<feature type="compositionally biased region" description="Basic and acidic residues" evidence="1">
    <location>
        <begin position="133"/>
        <end position="163"/>
    </location>
</feature>
<evidence type="ECO:0000313" key="3">
    <source>
        <dbReference type="RefSeq" id="XP_021112641.1"/>
    </source>
</evidence>
<dbReference type="PANTHER" id="PTHR31551">
    <property type="entry name" value="PRE-MRNA-SPLICING FACTOR CWF18"/>
    <property type="match status" value="1"/>
</dbReference>
<dbReference type="RefSeq" id="XP_021112641.1">
    <property type="nucleotide sequence ID" value="XM_021256982.1"/>
</dbReference>
<keyword evidence="2" id="KW-1185">Reference proteome</keyword>
<protein>
    <submittedName>
        <fullName evidence="3">Coiled-coil domain-containing protein 12 isoform X1</fullName>
    </submittedName>
</protein>
<dbReference type="GO" id="GO:0071014">
    <property type="term" value="C:post-mRNA release spliceosomal complex"/>
    <property type="evidence" value="ECO:0007669"/>
    <property type="project" value="TreeGrafter"/>
</dbReference>
<dbReference type="InterPro" id="IPR013169">
    <property type="entry name" value="mRNA_splic_Cwf18-like"/>
</dbReference>
<organism evidence="2 3">
    <name type="scientific">Heterocephalus glaber</name>
    <name type="common">Naked mole rat</name>
    <dbReference type="NCBI Taxonomy" id="10181"/>
    <lineage>
        <taxon>Eukaryota</taxon>
        <taxon>Metazoa</taxon>
        <taxon>Chordata</taxon>
        <taxon>Craniata</taxon>
        <taxon>Vertebrata</taxon>
        <taxon>Euteleostomi</taxon>
        <taxon>Mammalia</taxon>
        <taxon>Eutheria</taxon>
        <taxon>Euarchontoglires</taxon>
        <taxon>Glires</taxon>
        <taxon>Rodentia</taxon>
        <taxon>Hystricomorpha</taxon>
        <taxon>Bathyergidae</taxon>
        <taxon>Heterocephalus</taxon>
    </lineage>
</organism>
<sequence>MPSVDRQLLEDTDSSKLPGSGPVLETLFPITWGPEALCSTGGPYSGLVGRMGNSLTGCPCALPSSLCPSPGPPTVFLLEIWVAPDSCFWVGVCKLAQCVLNGCWLSRFLTFPCPSSGRPWEHQLQPAILLKSPEGEAKDKEDGEPKIKQLREEEEEGEKHRELRLRNYVPEDEDLKRRRVPQAKPVADKQLVWYLWFSVLAEPPRTSYR</sequence>
<evidence type="ECO:0000256" key="1">
    <source>
        <dbReference type="SAM" id="MobiDB-lite"/>
    </source>
</evidence>
<feature type="region of interest" description="Disordered" evidence="1">
    <location>
        <begin position="131"/>
        <end position="163"/>
    </location>
</feature>
<dbReference type="GeneID" id="101713370"/>
<evidence type="ECO:0000313" key="2">
    <source>
        <dbReference type="Proteomes" id="UP000694906"/>
    </source>
</evidence>
<gene>
    <name evidence="3" type="primary">Ccdc12</name>
</gene>
<dbReference type="AlphaFoldDB" id="A0AAX6SWC8"/>
<name>A0AAX6SWC8_HETGA</name>
<proteinExistence type="predicted"/>
<reference evidence="3" key="1">
    <citation type="submission" date="2025-08" db="UniProtKB">
        <authorList>
            <consortium name="RefSeq"/>
        </authorList>
    </citation>
    <scope>IDENTIFICATION</scope>
</reference>
<dbReference type="CTD" id="151903"/>
<dbReference type="Proteomes" id="UP000694906">
    <property type="component" value="Unplaced"/>
</dbReference>